<evidence type="ECO:0008006" key="4">
    <source>
        <dbReference type="Google" id="ProtNLM"/>
    </source>
</evidence>
<dbReference type="EMBL" id="MU855452">
    <property type="protein sequence ID" value="KAK3903377.1"/>
    <property type="molecule type" value="Genomic_DNA"/>
</dbReference>
<proteinExistence type="predicted"/>
<name>A0AAN6RTZ7_9PEZI</name>
<dbReference type="InterPro" id="IPR038883">
    <property type="entry name" value="AN11006-like"/>
</dbReference>
<accession>A0AAN6RTZ7</accession>
<feature type="compositionally biased region" description="Basic residues" evidence="1">
    <location>
        <begin position="638"/>
        <end position="652"/>
    </location>
</feature>
<feature type="region of interest" description="Disordered" evidence="1">
    <location>
        <begin position="607"/>
        <end position="652"/>
    </location>
</feature>
<dbReference type="AlphaFoldDB" id="A0AAN6RTZ7"/>
<reference evidence="2" key="2">
    <citation type="submission" date="2023-05" db="EMBL/GenBank/DDBJ databases">
        <authorList>
            <consortium name="Lawrence Berkeley National Laboratory"/>
            <person name="Steindorff A."/>
            <person name="Hensen N."/>
            <person name="Bonometti L."/>
            <person name="Westerberg I."/>
            <person name="Brannstrom I.O."/>
            <person name="Guillou S."/>
            <person name="Cros-Aarteil S."/>
            <person name="Calhoun S."/>
            <person name="Haridas S."/>
            <person name="Kuo A."/>
            <person name="Mondo S."/>
            <person name="Pangilinan J."/>
            <person name="Riley R."/>
            <person name="Labutti K."/>
            <person name="Andreopoulos B."/>
            <person name="Lipzen A."/>
            <person name="Chen C."/>
            <person name="Yanf M."/>
            <person name="Daum C."/>
            <person name="Ng V."/>
            <person name="Clum A."/>
            <person name="Ohm R."/>
            <person name="Martin F."/>
            <person name="Silar P."/>
            <person name="Natvig D."/>
            <person name="Lalanne C."/>
            <person name="Gautier V."/>
            <person name="Ament-Velasquez S.L."/>
            <person name="Kruys A."/>
            <person name="Hutchinson M.I."/>
            <person name="Powell A.J."/>
            <person name="Barry K."/>
            <person name="Miller A.N."/>
            <person name="Grigoriev I.V."/>
            <person name="Debuchy R."/>
            <person name="Gladieux P."/>
            <person name="Thoren M.H."/>
            <person name="Johannesson H."/>
        </authorList>
    </citation>
    <scope>NUCLEOTIDE SEQUENCE</scope>
    <source>
        <strain evidence="2">CBS 103.79</strain>
    </source>
</reference>
<keyword evidence="3" id="KW-1185">Reference proteome</keyword>
<organism evidence="2 3">
    <name type="scientific">Staphylotrichum tortipilum</name>
    <dbReference type="NCBI Taxonomy" id="2831512"/>
    <lineage>
        <taxon>Eukaryota</taxon>
        <taxon>Fungi</taxon>
        <taxon>Dikarya</taxon>
        <taxon>Ascomycota</taxon>
        <taxon>Pezizomycotina</taxon>
        <taxon>Sordariomycetes</taxon>
        <taxon>Sordariomycetidae</taxon>
        <taxon>Sordariales</taxon>
        <taxon>Chaetomiaceae</taxon>
        <taxon>Staphylotrichum</taxon>
    </lineage>
</organism>
<gene>
    <name evidence="2" type="ORF">C8A05DRAFT_14646</name>
</gene>
<evidence type="ECO:0000313" key="3">
    <source>
        <dbReference type="Proteomes" id="UP001303889"/>
    </source>
</evidence>
<dbReference type="PANTHER" id="PTHR42085:SF6">
    <property type="entry name" value="F-BOX DOMAIN-CONTAINING PROTEIN"/>
    <property type="match status" value="1"/>
</dbReference>
<dbReference type="PANTHER" id="PTHR42085">
    <property type="entry name" value="F-BOX DOMAIN-CONTAINING PROTEIN"/>
    <property type="match status" value="1"/>
</dbReference>
<protein>
    <recommendedName>
        <fullName evidence="4">F-box domain-containing protein</fullName>
    </recommendedName>
</protein>
<dbReference type="Proteomes" id="UP001303889">
    <property type="component" value="Unassembled WGS sequence"/>
</dbReference>
<sequence>MDGQSPQALNLVSLPDDIRHCIYLHLGIARFDGFPQTFHLNGHEDADETLPLAFHPPELPAFYGLLLSCRILYREAATLLYSANRFTVYYYSPLRHGKQRDAPLSYPGSLERLHALSPTALAALTSLKIVLNECSCHQHTGWARLPPVCCGAGRWSADSISGSTSGCSLHHNLLHRHPLIDPALGFDLISARLSIQAMMSQWRNAAAYMSPRVGPRRLHLSLVCDIHPRHPYALEAAHLSVAPIALFSSLKNLSIRLCPIPDHPLWRVAKEAASKIHGRDTSPHIRPRPTAGAAATTLMSLPLELRLQILECTNLVTPWKEVMWSRQPPGYRVCRPPCRAQETAGCAPHIHQGCRQYRCYLGDIECILAGGQSAVQECFCVGRHAAFSSACHCWTPPTALFLVSRALCREAQFVFFSENRFVVHDFCAMPPWKLPREQFTPVSTTNPSPTGNRYPFDRLAASQFLRDVVPAHCLAHLRFVELVFPPYVPDGRPGDEHAALKDWRATISWARHKVTAPALTVRVVMADFFCKPHGRVVMDNEQGRNILGGYHLIAHPLKDLGSEDAPLAGCYVQPAYPWKHTAQIKQRIRELGRSWLAEMEKLLKKDMEREIQAPRPRSGGGPEPEKSVWQGWYDISSRRRNPKPRRHQPPGL</sequence>
<evidence type="ECO:0000256" key="1">
    <source>
        <dbReference type="SAM" id="MobiDB-lite"/>
    </source>
</evidence>
<comment type="caution">
    <text evidence="2">The sequence shown here is derived from an EMBL/GenBank/DDBJ whole genome shotgun (WGS) entry which is preliminary data.</text>
</comment>
<reference evidence="2" key="1">
    <citation type="journal article" date="2023" name="Mol. Phylogenet. Evol.">
        <title>Genome-scale phylogeny and comparative genomics of the fungal order Sordariales.</title>
        <authorList>
            <person name="Hensen N."/>
            <person name="Bonometti L."/>
            <person name="Westerberg I."/>
            <person name="Brannstrom I.O."/>
            <person name="Guillou S."/>
            <person name="Cros-Aarteil S."/>
            <person name="Calhoun S."/>
            <person name="Haridas S."/>
            <person name="Kuo A."/>
            <person name="Mondo S."/>
            <person name="Pangilinan J."/>
            <person name="Riley R."/>
            <person name="LaButti K."/>
            <person name="Andreopoulos B."/>
            <person name="Lipzen A."/>
            <person name="Chen C."/>
            <person name="Yan M."/>
            <person name="Daum C."/>
            <person name="Ng V."/>
            <person name="Clum A."/>
            <person name="Steindorff A."/>
            <person name="Ohm R.A."/>
            <person name="Martin F."/>
            <person name="Silar P."/>
            <person name="Natvig D.O."/>
            <person name="Lalanne C."/>
            <person name="Gautier V."/>
            <person name="Ament-Velasquez S.L."/>
            <person name="Kruys A."/>
            <person name="Hutchinson M.I."/>
            <person name="Powell A.J."/>
            <person name="Barry K."/>
            <person name="Miller A.N."/>
            <person name="Grigoriev I.V."/>
            <person name="Debuchy R."/>
            <person name="Gladieux P."/>
            <person name="Hiltunen Thoren M."/>
            <person name="Johannesson H."/>
        </authorList>
    </citation>
    <scope>NUCLEOTIDE SEQUENCE</scope>
    <source>
        <strain evidence="2">CBS 103.79</strain>
    </source>
</reference>
<evidence type="ECO:0000313" key="2">
    <source>
        <dbReference type="EMBL" id="KAK3903377.1"/>
    </source>
</evidence>